<evidence type="ECO:0000256" key="7">
    <source>
        <dbReference type="SAM" id="Phobius"/>
    </source>
</evidence>
<name>A0ABT1WMF1_9LACT</name>
<sequence>MRTVYQKKLTKSSTNRVLTGVLGGIAEYLGIDATIIRLIFILLVWSGVSIMIYILLAIIMPEESKESRKNKKNRQEQEKWSSGRDFFYSDNNKAKKSKKTDVDFEEDDEDWSDY</sequence>
<dbReference type="InterPro" id="IPR052027">
    <property type="entry name" value="PspC"/>
</dbReference>
<evidence type="ECO:0000313" key="9">
    <source>
        <dbReference type="EMBL" id="MCQ9209685.1"/>
    </source>
</evidence>
<protein>
    <submittedName>
        <fullName evidence="9">PspC domain-containing protein</fullName>
    </submittedName>
</protein>
<proteinExistence type="predicted"/>
<comment type="caution">
    <text evidence="9">The sequence shown here is derived from an EMBL/GenBank/DDBJ whole genome shotgun (WGS) entry which is preliminary data.</text>
</comment>
<feature type="domain" description="Phage shock protein PspC N-terminal" evidence="8">
    <location>
        <begin position="7"/>
        <end position="63"/>
    </location>
</feature>
<dbReference type="Proteomes" id="UP001059480">
    <property type="component" value="Unassembled WGS sequence"/>
</dbReference>
<feature type="compositionally biased region" description="Acidic residues" evidence="6">
    <location>
        <begin position="103"/>
        <end position="114"/>
    </location>
</feature>
<keyword evidence="2" id="KW-1003">Cell membrane</keyword>
<feature type="compositionally biased region" description="Basic and acidic residues" evidence="6">
    <location>
        <begin position="65"/>
        <end position="82"/>
    </location>
</feature>
<accession>A0ABT1WMF1</accession>
<feature type="region of interest" description="Disordered" evidence="6">
    <location>
        <begin position="65"/>
        <end position="114"/>
    </location>
</feature>
<keyword evidence="4 7" id="KW-1133">Transmembrane helix</keyword>
<comment type="subcellular location">
    <subcellularLocation>
        <location evidence="1">Cell membrane</location>
        <topology evidence="1">Single-pass membrane protein</topology>
    </subcellularLocation>
</comment>
<keyword evidence="5 7" id="KW-0472">Membrane</keyword>
<dbReference type="PANTHER" id="PTHR33885:SF3">
    <property type="entry name" value="PHAGE SHOCK PROTEIN C"/>
    <property type="match status" value="1"/>
</dbReference>
<dbReference type="EMBL" id="JANHNZ010000002">
    <property type="protein sequence ID" value="MCQ9209685.1"/>
    <property type="molecule type" value="Genomic_DNA"/>
</dbReference>
<feature type="transmembrane region" description="Helical" evidence="7">
    <location>
        <begin position="35"/>
        <end position="59"/>
    </location>
</feature>
<reference evidence="9" key="1">
    <citation type="submission" date="2022-07" db="EMBL/GenBank/DDBJ databases">
        <authorList>
            <person name="Jung M.-Y."/>
            <person name="Lee M."/>
        </authorList>
    </citation>
    <scope>NUCLEOTIDE SEQUENCE</scope>
    <source>
        <strain evidence="9">S8</strain>
    </source>
</reference>
<dbReference type="RefSeq" id="WP_256944791.1">
    <property type="nucleotide sequence ID" value="NZ_JANHNZ010000002.1"/>
</dbReference>
<organism evidence="9 10">
    <name type="scientific">Granulicatella seriolae</name>
    <dbReference type="NCBI Taxonomy" id="2967226"/>
    <lineage>
        <taxon>Bacteria</taxon>
        <taxon>Bacillati</taxon>
        <taxon>Bacillota</taxon>
        <taxon>Bacilli</taxon>
        <taxon>Lactobacillales</taxon>
        <taxon>Carnobacteriaceae</taxon>
        <taxon>Granulicatella</taxon>
    </lineage>
</organism>
<evidence type="ECO:0000256" key="6">
    <source>
        <dbReference type="SAM" id="MobiDB-lite"/>
    </source>
</evidence>
<keyword evidence="3 7" id="KW-0812">Transmembrane</keyword>
<evidence type="ECO:0000256" key="3">
    <source>
        <dbReference type="ARBA" id="ARBA00022692"/>
    </source>
</evidence>
<evidence type="ECO:0000256" key="4">
    <source>
        <dbReference type="ARBA" id="ARBA00022989"/>
    </source>
</evidence>
<keyword evidence="10" id="KW-1185">Reference proteome</keyword>
<evidence type="ECO:0000256" key="1">
    <source>
        <dbReference type="ARBA" id="ARBA00004162"/>
    </source>
</evidence>
<dbReference type="InterPro" id="IPR007168">
    <property type="entry name" value="Phageshock_PspC_N"/>
</dbReference>
<evidence type="ECO:0000256" key="2">
    <source>
        <dbReference type="ARBA" id="ARBA00022475"/>
    </source>
</evidence>
<dbReference type="Pfam" id="PF04024">
    <property type="entry name" value="PspC"/>
    <property type="match status" value="1"/>
</dbReference>
<gene>
    <name evidence="9" type="ORF">NPA36_03895</name>
</gene>
<evidence type="ECO:0000259" key="8">
    <source>
        <dbReference type="Pfam" id="PF04024"/>
    </source>
</evidence>
<evidence type="ECO:0000313" key="10">
    <source>
        <dbReference type="Proteomes" id="UP001059480"/>
    </source>
</evidence>
<dbReference type="PANTHER" id="PTHR33885">
    <property type="entry name" value="PHAGE SHOCK PROTEIN C"/>
    <property type="match status" value="1"/>
</dbReference>
<reference evidence="9" key="2">
    <citation type="journal article" date="2023" name="Curr. Microbiol.">
        <title>Granulicatella seriolae sp. nov., a Novel Facultative Anaerobe Isolated from Yellowtail Marine Fish.</title>
        <authorList>
            <person name="Lee M."/>
            <person name="Choi Y.J."/>
            <person name="Farooq A."/>
            <person name="Jeong J.B."/>
            <person name="Jung M.Y."/>
        </authorList>
    </citation>
    <scope>NUCLEOTIDE SEQUENCE</scope>
    <source>
        <strain evidence="9">S8</strain>
    </source>
</reference>
<reference evidence="9" key="3">
    <citation type="journal article" date="2023" name="Microbiol. Resour. Announc.">
        <title>Draft Genome Sequence of Granulicatella sp. Strain S8, Isolated from a Marine Fish, Seriola quinqueradiata.</title>
        <authorList>
            <person name="Lee M."/>
            <person name="Farooq A."/>
            <person name="Jeong J.B."/>
            <person name="Jung M.Y."/>
        </authorList>
    </citation>
    <scope>NUCLEOTIDE SEQUENCE</scope>
    <source>
        <strain evidence="9">S8</strain>
    </source>
</reference>
<evidence type="ECO:0000256" key="5">
    <source>
        <dbReference type="ARBA" id="ARBA00023136"/>
    </source>
</evidence>